<gene>
    <name evidence="6" type="primary">ybaK</name>
    <name evidence="6" type="ORF">OFY17_03845</name>
</gene>
<dbReference type="EC" id="4.2.-.-" evidence="4"/>
<evidence type="ECO:0000259" key="5">
    <source>
        <dbReference type="Pfam" id="PF04073"/>
    </source>
</evidence>
<name>A0ABT2YQT0_9GAMM</name>
<proteinExistence type="inferred from homology"/>
<accession>A0ABT2YQT0</accession>
<feature type="domain" description="YbaK/aminoacyl-tRNA synthetase-associated" evidence="5">
    <location>
        <begin position="31"/>
        <end position="143"/>
    </location>
</feature>
<evidence type="ECO:0000256" key="3">
    <source>
        <dbReference type="ARBA" id="ARBA00023239"/>
    </source>
</evidence>
<keyword evidence="3 4" id="KW-0456">Lyase</keyword>
<comment type="caution">
    <text evidence="6">The sequence shown here is derived from an EMBL/GenBank/DDBJ whole genome shotgun (WGS) entry which is preliminary data.</text>
</comment>
<organism evidence="6 7">
    <name type="scientific">Marinomonas sargassi</name>
    <dbReference type="NCBI Taxonomy" id="2984494"/>
    <lineage>
        <taxon>Bacteria</taxon>
        <taxon>Pseudomonadati</taxon>
        <taxon>Pseudomonadota</taxon>
        <taxon>Gammaproteobacteria</taxon>
        <taxon>Oceanospirillales</taxon>
        <taxon>Oceanospirillaceae</taxon>
        <taxon>Marinomonas</taxon>
    </lineage>
</organism>
<evidence type="ECO:0000313" key="6">
    <source>
        <dbReference type="EMBL" id="MCV2402014.1"/>
    </source>
</evidence>
<keyword evidence="7" id="KW-1185">Reference proteome</keyword>
<dbReference type="Gene3D" id="3.90.960.10">
    <property type="entry name" value="YbaK/aminoacyl-tRNA synthetase-associated domain"/>
    <property type="match status" value="1"/>
</dbReference>
<evidence type="ECO:0000256" key="4">
    <source>
        <dbReference type="PIRNR" id="PIRNR006181"/>
    </source>
</evidence>
<evidence type="ECO:0000313" key="7">
    <source>
        <dbReference type="Proteomes" id="UP001209713"/>
    </source>
</evidence>
<keyword evidence="2 4" id="KW-0648">Protein biosynthesis</keyword>
<evidence type="ECO:0000256" key="1">
    <source>
        <dbReference type="ARBA" id="ARBA00009798"/>
    </source>
</evidence>
<comment type="similarity">
    <text evidence="1 4">Belongs to the prolyl-tRNA editing family. YbaK/EbsC subfamily.</text>
</comment>
<dbReference type="InterPro" id="IPR007214">
    <property type="entry name" value="YbaK/aa-tRNA-synth-assoc-dom"/>
</dbReference>
<dbReference type="InterPro" id="IPR036754">
    <property type="entry name" value="YbaK/aa-tRNA-synt-asso_dom_sf"/>
</dbReference>
<evidence type="ECO:0000256" key="2">
    <source>
        <dbReference type="ARBA" id="ARBA00022917"/>
    </source>
</evidence>
<sequence>MTPAINLLRKQGLSFSLREYEHDKQCTHFGEEAAEKLNLDPASVFKTLLVSDDKQFFVAIVPVTGTLNLKRAASVFEVKKLRMAEPKEAERLTGYLIGGISPIGQKKDLTTCIDQTALNFSTIYVSGGQRGLDIGISPDDLSKACHRSLFANIGERKT</sequence>
<dbReference type="EMBL" id="JAOVZB010000001">
    <property type="protein sequence ID" value="MCV2402014.1"/>
    <property type="molecule type" value="Genomic_DNA"/>
</dbReference>
<reference evidence="6 7" key="1">
    <citation type="submission" date="2022-10" db="EMBL/GenBank/DDBJ databases">
        <title>Marinomonas transparenta sp. nov. and Marinomonas sargassi sp. nov., isolated from marine alga (Sargassum natans (L.) Gaillon).</title>
        <authorList>
            <person name="Wang Y."/>
        </authorList>
    </citation>
    <scope>NUCLEOTIDE SEQUENCE [LARGE SCALE GENOMIC DNA]</scope>
    <source>
        <strain evidence="6 7">C2222</strain>
    </source>
</reference>
<dbReference type="InterPro" id="IPR004369">
    <property type="entry name" value="Prolyl-tRNA_editing_YbaK/EbsC"/>
</dbReference>
<dbReference type="Proteomes" id="UP001209713">
    <property type="component" value="Unassembled WGS sequence"/>
</dbReference>
<dbReference type="PANTHER" id="PTHR30411">
    <property type="entry name" value="CYTOPLASMIC PROTEIN"/>
    <property type="match status" value="1"/>
</dbReference>
<dbReference type="Pfam" id="PF04073">
    <property type="entry name" value="tRNA_edit"/>
    <property type="match status" value="1"/>
</dbReference>
<dbReference type="PANTHER" id="PTHR30411:SF0">
    <property type="entry name" value="CYS-TRNA(PRO)_CYS-TRNA(CYS) DEACYLASE YBAK"/>
    <property type="match status" value="1"/>
</dbReference>
<protein>
    <recommendedName>
        <fullName evidence="4">Cys-tRNA(Pro)/Cys-tRNA(Cys) deacylase</fullName>
        <ecNumber evidence="4">4.2.-.-</ecNumber>
    </recommendedName>
</protein>
<dbReference type="NCBIfam" id="TIGR00011">
    <property type="entry name" value="YbaK_EbsC"/>
    <property type="match status" value="1"/>
</dbReference>
<dbReference type="SUPFAM" id="SSF55826">
    <property type="entry name" value="YbaK/ProRS associated domain"/>
    <property type="match status" value="1"/>
</dbReference>
<dbReference type="CDD" id="cd00002">
    <property type="entry name" value="YbaK_deacylase"/>
    <property type="match status" value="1"/>
</dbReference>
<dbReference type="PIRSF" id="PIRSF006181">
    <property type="entry name" value="EbsC_YbaK"/>
    <property type="match status" value="1"/>
</dbReference>
<dbReference type="RefSeq" id="WP_263529381.1">
    <property type="nucleotide sequence ID" value="NZ_JAOVZB010000001.1"/>
</dbReference>